<reference evidence="2 3" key="1">
    <citation type="journal article" date="2015" name="Genome Announc.">
        <title>Genome Sequence of Lactobacillus curieae CCTCC M 2011381T, a Novel Producer of Gamma-aminobutyric Acid.</title>
        <authorList>
            <person name="Wang Y."/>
            <person name="Wang Y."/>
            <person name="Lang C."/>
            <person name="Wei D."/>
            <person name="Xu P."/>
            <person name="Xie J."/>
        </authorList>
    </citation>
    <scope>NUCLEOTIDE SEQUENCE [LARGE SCALE GENOMIC DNA]</scope>
    <source>
        <strain evidence="2 3">CCTCC M 2011381</strain>
    </source>
</reference>
<dbReference type="InterPro" id="IPR008972">
    <property type="entry name" value="Cupredoxin"/>
</dbReference>
<sequence length="90" mass="10077">MSTEKQNVEVIVDKGYQPQIVELMKGVPAEISFKRTNEQGCLDVVHSNELGFEENLPLNEIKTVEVSTDKAGEFDFSCGMDMFHGKVVIQ</sequence>
<gene>
    <name evidence="2" type="ORF">PL11_001935</name>
</gene>
<dbReference type="Gene3D" id="2.60.40.420">
    <property type="entry name" value="Cupredoxins - blue copper proteins"/>
    <property type="match status" value="1"/>
</dbReference>
<proteinExistence type="predicted"/>
<name>A0A1S6QGN3_9LACO</name>
<keyword evidence="3" id="KW-1185">Reference proteome</keyword>
<dbReference type="eggNOG" id="COG4633">
    <property type="taxonomic scope" value="Bacteria"/>
</dbReference>
<dbReference type="RefSeq" id="WP_035165960.1">
    <property type="nucleotide sequence ID" value="NZ_CP018906.1"/>
</dbReference>
<dbReference type="OrthoDB" id="9800141at2"/>
<evidence type="ECO:0000313" key="3">
    <source>
        <dbReference type="Proteomes" id="UP000030361"/>
    </source>
</evidence>
<dbReference type="SUPFAM" id="SSF49503">
    <property type="entry name" value="Cupredoxins"/>
    <property type="match status" value="1"/>
</dbReference>
<dbReference type="Pfam" id="PF13473">
    <property type="entry name" value="Cupredoxin_1"/>
    <property type="match status" value="1"/>
</dbReference>
<accession>A0A1S6QGN3</accession>
<dbReference type="KEGG" id="lcu:PL11_001935"/>
<dbReference type="Proteomes" id="UP000030361">
    <property type="component" value="Chromosome"/>
</dbReference>
<organism evidence="2 3">
    <name type="scientific">Lentilactobacillus curieae</name>
    <dbReference type="NCBI Taxonomy" id="1138822"/>
    <lineage>
        <taxon>Bacteria</taxon>
        <taxon>Bacillati</taxon>
        <taxon>Bacillota</taxon>
        <taxon>Bacilli</taxon>
        <taxon>Lactobacillales</taxon>
        <taxon>Lactobacillaceae</taxon>
        <taxon>Lentilactobacillus</taxon>
    </lineage>
</organism>
<dbReference type="InterPro" id="IPR028096">
    <property type="entry name" value="EfeO_Cupredoxin"/>
</dbReference>
<evidence type="ECO:0000313" key="2">
    <source>
        <dbReference type="EMBL" id="AQW20760.1"/>
    </source>
</evidence>
<feature type="domain" description="EfeO-type cupredoxin-like" evidence="1">
    <location>
        <begin position="4"/>
        <end position="89"/>
    </location>
</feature>
<dbReference type="EMBL" id="CP018906">
    <property type="protein sequence ID" value="AQW20760.1"/>
    <property type="molecule type" value="Genomic_DNA"/>
</dbReference>
<dbReference type="AlphaFoldDB" id="A0A1S6QGN3"/>
<protein>
    <submittedName>
        <fullName evidence="2">Copper-binding protein</fullName>
    </submittedName>
</protein>
<evidence type="ECO:0000259" key="1">
    <source>
        <dbReference type="Pfam" id="PF13473"/>
    </source>
</evidence>